<protein>
    <recommendedName>
        <fullName evidence="4">Photosynthesis system II assembly factor Ycf48/Hcf136-like domain-containing protein</fullName>
    </recommendedName>
</protein>
<comment type="caution">
    <text evidence="2">The sequence shown here is derived from an EMBL/GenBank/DDBJ whole genome shotgun (WGS) entry which is preliminary data.</text>
</comment>
<feature type="compositionally biased region" description="Polar residues" evidence="1">
    <location>
        <begin position="1"/>
        <end position="12"/>
    </location>
</feature>
<name>A0A934KJC9_9BACT</name>
<evidence type="ECO:0000313" key="3">
    <source>
        <dbReference type="Proteomes" id="UP000614410"/>
    </source>
</evidence>
<dbReference type="Gene3D" id="2.130.10.10">
    <property type="entry name" value="YVTN repeat-like/Quinoprotein amine dehydrogenase"/>
    <property type="match status" value="1"/>
</dbReference>
<dbReference type="Proteomes" id="UP000614410">
    <property type="component" value="Unassembled WGS sequence"/>
</dbReference>
<gene>
    <name evidence="2" type="ORF">JF887_05310</name>
</gene>
<dbReference type="EMBL" id="JAEKNN010000025">
    <property type="protein sequence ID" value="MBJ7608832.1"/>
    <property type="molecule type" value="Genomic_DNA"/>
</dbReference>
<evidence type="ECO:0000313" key="2">
    <source>
        <dbReference type="EMBL" id="MBJ7608832.1"/>
    </source>
</evidence>
<organism evidence="2 3">
    <name type="scientific">Candidatus Amunia macphersoniae</name>
    <dbReference type="NCBI Taxonomy" id="3127014"/>
    <lineage>
        <taxon>Bacteria</taxon>
        <taxon>Bacillati</taxon>
        <taxon>Candidatus Dormiibacterota</taxon>
        <taxon>Candidatus Dormibacteria</taxon>
        <taxon>Candidatus Aeolococcales</taxon>
        <taxon>Candidatus Aeolococcaceae</taxon>
        <taxon>Candidatus Amunia</taxon>
    </lineage>
</organism>
<accession>A0A934KJC9</accession>
<proteinExistence type="predicted"/>
<dbReference type="InterPro" id="IPR015943">
    <property type="entry name" value="WD40/YVTN_repeat-like_dom_sf"/>
</dbReference>
<sequence>MPAPPTSMSTDPNPGGHGVRSVRFANSQDGWVFGPDLWATHDGGAHWSAVTLPGVSASAAVVALDAAAGSATAAVFDAAVEIETSAVGSDSWQKSTTAVPFGAGPVPRAQLVVSGSAGWLVEVDRGVVGGARVVHGAWTAWTPPCVGGGGDAELAAATGTDLVALCDEGIFSGNAPPTVAAYVSSNGGNSFAHAGGTVPISPAAATRVALPMPGRVVVAAGGVLIASSDGAGSWTVVYRGSGTSRPEDLGFTSVDQGVVIETDGAAATLLMTFDAGRHWAPVAFG</sequence>
<feature type="region of interest" description="Disordered" evidence="1">
    <location>
        <begin position="1"/>
        <end position="20"/>
    </location>
</feature>
<dbReference type="AlphaFoldDB" id="A0A934KJC9"/>
<reference evidence="2 3" key="1">
    <citation type="submission" date="2020-10" db="EMBL/GenBank/DDBJ databases">
        <title>Ca. Dormibacterota MAGs.</title>
        <authorList>
            <person name="Montgomery K."/>
        </authorList>
    </citation>
    <scope>NUCLEOTIDE SEQUENCE [LARGE SCALE GENOMIC DNA]</scope>
    <source>
        <strain evidence="2">Mitchell_Peninsula_5</strain>
    </source>
</reference>
<evidence type="ECO:0008006" key="4">
    <source>
        <dbReference type="Google" id="ProtNLM"/>
    </source>
</evidence>
<dbReference type="SUPFAM" id="SSF110296">
    <property type="entry name" value="Oligoxyloglucan reducing end-specific cellobiohydrolase"/>
    <property type="match status" value="1"/>
</dbReference>
<evidence type="ECO:0000256" key="1">
    <source>
        <dbReference type="SAM" id="MobiDB-lite"/>
    </source>
</evidence>